<feature type="transmembrane region" description="Helical" evidence="9">
    <location>
        <begin position="256"/>
        <end position="282"/>
    </location>
</feature>
<evidence type="ECO:0000256" key="6">
    <source>
        <dbReference type="ARBA" id="ARBA00023136"/>
    </source>
</evidence>
<dbReference type="Gene3D" id="1.10.287.950">
    <property type="entry name" value="Methyl-accepting chemotaxis protein"/>
    <property type="match status" value="1"/>
</dbReference>
<dbReference type="InterPro" id="IPR004089">
    <property type="entry name" value="MCPsignal_dom"/>
</dbReference>
<dbReference type="RefSeq" id="WP_100764133.1">
    <property type="nucleotide sequence ID" value="NZ_NPDS01000010.1"/>
</dbReference>
<dbReference type="NCBIfam" id="TIGR00836">
    <property type="entry name" value="amt"/>
    <property type="match status" value="1"/>
</dbReference>
<keyword evidence="6 9" id="KW-0472">Membrane</keyword>
<sequence length="786" mass="85081">MKKHIQNTFAVLPIFLFLLFGFAEPLLSESPAQELSKSVDPIWIIVCAALVFFMQAGFLMLETGLSRLKNTINVAVKNLMDYIVGTIAFFCVGFGLMFGLSNGGWFGTDSFFLEGLKDGKEFAFFLFQVAFMGTAATIVSGAVAERIKFSAYLIVSVAVSIFIYPIFGHWTWGGGWIAKLGFVDFAGSTVVHSLGGWISLAGVILLGARKDKFKEDGTPRKIQGHNLTFSVLGVFILWFGWFGFNGGSALSFTDQVPLIILNTSLAGSAGGIAAIFISWLFYRIASVEECMNGVLGGLVAVTAGCHEIQPSSALLLGGIAGASVVFTAWILEKVFRLDDVVGAFPVHGVCGMIGTLLLPVLSKNSNIQIYSQLIGVAVCAVWAFGLGLILFWILKVSIGIRVNEEYEEKGLNVAEHGAGSSWIDLIHSLKDLSKGGGDLTRKIHVDAGTEAGAIAFLMNQYLGNLGKMIYTIKEKSGELEHSASEISSAWGNMSQGIQEQAASLEEVTSIFDSFRESFRRISASASEQKEIEQTSRKLLSELVSGFQRFNIDLENGSQKSEASVRTIDSSKKELNNLESDINDIGSSAKKVEGLVKLLNDISTKLGMLSINASIEAARSGTSGKGFGVVAEEINKLAYGTQESTKKATEILGEIQSSVSRGKTTVSNTVEFFKNLTDEFSSIARTQISIRQNSAHYSDLIENLNLLNVSITDQSEIIMTNIEQRVSEIGGLYESVEFINGAFHEISAQSEELTATGDFLKQLAGILNSLVRNFRVEKDVSQELIPG</sequence>
<dbReference type="Pfam" id="PF00909">
    <property type="entry name" value="Ammonium_transp"/>
    <property type="match status" value="1"/>
</dbReference>
<evidence type="ECO:0000256" key="4">
    <source>
        <dbReference type="ARBA" id="ARBA00022692"/>
    </source>
</evidence>
<dbReference type="SUPFAM" id="SSF58104">
    <property type="entry name" value="Methyl-accepting chemotaxis protein (MCP) signaling domain"/>
    <property type="match status" value="1"/>
</dbReference>
<dbReference type="PROSITE" id="PS50111">
    <property type="entry name" value="CHEMOTAXIS_TRANSDUC_2"/>
    <property type="match status" value="1"/>
</dbReference>
<dbReference type="PANTHER" id="PTHR11730:SF89">
    <property type="entry name" value="AMMONIUM TRANSPORTER SLL0108-RELATED"/>
    <property type="match status" value="1"/>
</dbReference>
<keyword evidence="4 9" id="KW-0812">Transmembrane</keyword>
<feature type="domain" description="Methyl-accepting transducer" evidence="10">
    <location>
        <begin position="475"/>
        <end position="729"/>
    </location>
</feature>
<evidence type="ECO:0000313" key="12">
    <source>
        <dbReference type="Proteomes" id="UP000231879"/>
    </source>
</evidence>
<name>A0ABX4NFT2_9LEPT</name>
<evidence type="ECO:0000256" key="1">
    <source>
        <dbReference type="ARBA" id="ARBA00004141"/>
    </source>
</evidence>
<dbReference type="Gene3D" id="1.10.3430.10">
    <property type="entry name" value="Ammonium transporter AmtB like domains"/>
    <property type="match status" value="1"/>
</dbReference>
<keyword evidence="5 9" id="KW-1133">Transmembrane helix</keyword>
<reference evidence="11 12" key="1">
    <citation type="submission" date="2017-07" db="EMBL/GenBank/DDBJ databases">
        <title>Leptospira spp. isolated from tropical soils.</title>
        <authorList>
            <person name="Thibeaux R."/>
            <person name="Iraola G."/>
            <person name="Ferres I."/>
            <person name="Bierque E."/>
            <person name="Girault D."/>
            <person name="Soupe-Gilbert M.-E."/>
            <person name="Picardeau M."/>
            <person name="Goarant C."/>
        </authorList>
    </citation>
    <scope>NUCLEOTIDE SEQUENCE [LARGE SCALE GENOMIC DNA]</scope>
    <source>
        <strain evidence="11 12">FH4-C-A1</strain>
    </source>
</reference>
<dbReference type="InterPro" id="IPR018047">
    <property type="entry name" value="Ammonium_transpt_CS"/>
</dbReference>
<evidence type="ECO:0000256" key="8">
    <source>
        <dbReference type="PROSITE-ProRule" id="PRU00284"/>
    </source>
</evidence>
<organism evidence="11 12">
    <name type="scientific">Leptospira barantonii</name>
    <dbReference type="NCBI Taxonomy" id="2023184"/>
    <lineage>
        <taxon>Bacteria</taxon>
        <taxon>Pseudomonadati</taxon>
        <taxon>Spirochaetota</taxon>
        <taxon>Spirochaetia</taxon>
        <taxon>Leptospirales</taxon>
        <taxon>Leptospiraceae</taxon>
        <taxon>Leptospira</taxon>
    </lineage>
</organism>
<feature type="transmembrane region" description="Helical" evidence="9">
    <location>
        <begin position="185"/>
        <end position="206"/>
    </location>
</feature>
<dbReference type="InterPro" id="IPR024041">
    <property type="entry name" value="NH4_transpt_AmtB-like_dom"/>
</dbReference>
<evidence type="ECO:0000256" key="2">
    <source>
        <dbReference type="ARBA" id="ARBA00005887"/>
    </source>
</evidence>
<evidence type="ECO:0000256" key="5">
    <source>
        <dbReference type="ARBA" id="ARBA00022989"/>
    </source>
</evidence>
<dbReference type="SUPFAM" id="SSF111352">
    <property type="entry name" value="Ammonium transporter"/>
    <property type="match status" value="1"/>
</dbReference>
<keyword evidence="3 9" id="KW-0813">Transport</keyword>
<gene>
    <name evidence="11" type="ORF">CH367_19250</name>
</gene>
<feature type="transmembrane region" description="Helical" evidence="9">
    <location>
        <begin position="373"/>
        <end position="394"/>
    </location>
</feature>
<protein>
    <recommendedName>
        <fullName evidence="9">Ammonium transporter</fullName>
    </recommendedName>
</protein>
<comment type="subcellular location">
    <subcellularLocation>
        <location evidence="9">Cell membrane</location>
        <topology evidence="9">Multi-pass membrane protein</topology>
    </subcellularLocation>
    <subcellularLocation>
        <location evidence="1">Membrane</location>
        <topology evidence="1">Multi-pass membrane protein</topology>
    </subcellularLocation>
</comment>
<feature type="transmembrane region" description="Helical" evidence="9">
    <location>
        <begin position="42"/>
        <end position="61"/>
    </location>
</feature>
<feature type="transmembrane region" description="Helical" evidence="9">
    <location>
        <begin position="151"/>
        <end position="173"/>
    </location>
</feature>
<evidence type="ECO:0000313" key="11">
    <source>
        <dbReference type="EMBL" id="PJZ55612.1"/>
    </source>
</evidence>
<accession>A0ABX4NFT2</accession>
<dbReference type="InterPro" id="IPR001905">
    <property type="entry name" value="Ammonium_transpt"/>
</dbReference>
<keyword evidence="12" id="KW-1185">Reference proteome</keyword>
<keyword evidence="8" id="KW-0807">Transducer</keyword>
<feature type="transmembrane region" description="Helical" evidence="9">
    <location>
        <begin position="82"/>
        <end position="102"/>
    </location>
</feature>
<proteinExistence type="inferred from homology"/>
<dbReference type="Pfam" id="PF00015">
    <property type="entry name" value="MCPsignal"/>
    <property type="match status" value="1"/>
</dbReference>
<evidence type="ECO:0000256" key="3">
    <source>
        <dbReference type="ARBA" id="ARBA00022448"/>
    </source>
</evidence>
<evidence type="ECO:0000256" key="9">
    <source>
        <dbReference type="RuleBase" id="RU362002"/>
    </source>
</evidence>
<dbReference type="PANTHER" id="PTHR11730">
    <property type="entry name" value="AMMONIUM TRANSPORTER"/>
    <property type="match status" value="1"/>
</dbReference>
<evidence type="ECO:0000259" key="10">
    <source>
        <dbReference type="PROSITE" id="PS50111"/>
    </source>
</evidence>
<keyword evidence="7 9" id="KW-0924">Ammonia transport</keyword>
<feature type="transmembrane region" description="Helical" evidence="9">
    <location>
        <begin position="227"/>
        <end position="244"/>
    </location>
</feature>
<comment type="similarity">
    <text evidence="2 9">Belongs to the ammonia transporter channel (TC 1.A.11.2) family.</text>
</comment>
<dbReference type="EMBL" id="NPDS01000010">
    <property type="protein sequence ID" value="PJZ55612.1"/>
    <property type="molecule type" value="Genomic_DNA"/>
</dbReference>
<evidence type="ECO:0000256" key="7">
    <source>
        <dbReference type="ARBA" id="ARBA00023177"/>
    </source>
</evidence>
<feature type="transmembrane region" description="Helical" evidence="9">
    <location>
        <begin position="343"/>
        <end position="361"/>
    </location>
</feature>
<dbReference type="Proteomes" id="UP000231879">
    <property type="component" value="Unassembled WGS sequence"/>
</dbReference>
<dbReference type="PROSITE" id="PS01219">
    <property type="entry name" value="AMMONIUM_TRANSP"/>
    <property type="match status" value="1"/>
</dbReference>
<feature type="transmembrane region" description="Helical" evidence="9">
    <location>
        <begin position="122"/>
        <end position="144"/>
    </location>
</feature>
<dbReference type="InterPro" id="IPR029020">
    <property type="entry name" value="Ammonium/urea_transptr"/>
</dbReference>
<comment type="caution">
    <text evidence="11">The sequence shown here is derived from an EMBL/GenBank/DDBJ whole genome shotgun (WGS) entry which is preliminary data.</text>
</comment>
<feature type="transmembrane region" description="Helical" evidence="9">
    <location>
        <begin position="313"/>
        <end position="331"/>
    </location>
</feature>
<dbReference type="SMART" id="SM00283">
    <property type="entry name" value="MA"/>
    <property type="match status" value="1"/>
</dbReference>